<dbReference type="Pfam" id="PF02348">
    <property type="entry name" value="CTP_transf_3"/>
    <property type="match status" value="1"/>
</dbReference>
<keyword evidence="2" id="KW-1185">Reference proteome</keyword>
<dbReference type="PANTHER" id="PTHR21485:SF6">
    <property type="entry name" value="N-ACYLNEURAMINATE CYTIDYLYLTRANSFERASE-RELATED"/>
    <property type="match status" value="1"/>
</dbReference>
<dbReference type="InterPro" id="IPR050793">
    <property type="entry name" value="CMP-NeuNAc_synthase"/>
</dbReference>
<gene>
    <name evidence="1" type="ORF">ACFQZW_08555</name>
</gene>
<dbReference type="InterPro" id="IPR003329">
    <property type="entry name" value="Cytidylyl_trans"/>
</dbReference>
<organism evidence="1 2">
    <name type="scientific">Lutibacter aestuarii</name>
    <dbReference type="NCBI Taxonomy" id="861111"/>
    <lineage>
        <taxon>Bacteria</taxon>
        <taxon>Pseudomonadati</taxon>
        <taxon>Bacteroidota</taxon>
        <taxon>Flavobacteriia</taxon>
        <taxon>Flavobacteriales</taxon>
        <taxon>Flavobacteriaceae</taxon>
        <taxon>Lutibacter</taxon>
    </lineage>
</organism>
<dbReference type="SUPFAM" id="SSF53448">
    <property type="entry name" value="Nucleotide-diphospho-sugar transferases"/>
    <property type="match status" value="1"/>
</dbReference>
<dbReference type="RefSeq" id="WP_386782393.1">
    <property type="nucleotide sequence ID" value="NZ_JBHTIC010000008.1"/>
</dbReference>
<reference evidence="2" key="1">
    <citation type="journal article" date="2019" name="Int. J. Syst. Evol. Microbiol.">
        <title>The Global Catalogue of Microorganisms (GCM) 10K type strain sequencing project: providing services to taxonomists for standard genome sequencing and annotation.</title>
        <authorList>
            <consortium name="The Broad Institute Genomics Platform"/>
            <consortium name="The Broad Institute Genome Sequencing Center for Infectious Disease"/>
            <person name="Wu L."/>
            <person name="Ma J."/>
        </authorList>
    </citation>
    <scope>NUCLEOTIDE SEQUENCE [LARGE SCALE GENOMIC DNA]</scope>
    <source>
        <strain evidence="2">CCUG 60022</strain>
    </source>
</reference>
<dbReference type="InterPro" id="IPR029044">
    <property type="entry name" value="Nucleotide-diphossugar_trans"/>
</dbReference>
<sequence length="229" mass="25464">MKVLGIIPARGGSKGVPKKNSKLLAGKPLISYTIEAANKSKLLTDVLVSSDDDALLALAKSFQSLLVLKRPSEFATDESPTILTVVHALESLKNQGKEYDAICLLQPTNPLRTSNFIDAAILKFKETNTDSLLSVLEVPHQYNPHWVFEPTKTNTLKLSTGESQIITRRQELPACYYRDGAIYLTRINIVLNEHSLYGTSIGYIKSDPATHINIDSMEDWERVEKLLKP</sequence>
<keyword evidence="1" id="KW-0808">Transferase</keyword>
<protein>
    <submittedName>
        <fullName evidence="1">Cytidylyltransferase domain-containing protein</fullName>
    </submittedName>
</protein>
<dbReference type="EMBL" id="JBHTIC010000008">
    <property type="protein sequence ID" value="MFD0762130.1"/>
    <property type="molecule type" value="Genomic_DNA"/>
</dbReference>
<dbReference type="Gene3D" id="3.90.550.10">
    <property type="entry name" value="Spore Coat Polysaccharide Biosynthesis Protein SpsA, Chain A"/>
    <property type="match status" value="1"/>
</dbReference>
<evidence type="ECO:0000313" key="1">
    <source>
        <dbReference type="EMBL" id="MFD0762130.1"/>
    </source>
</evidence>
<name>A0ABW2ZAY2_9FLAO</name>
<comment type="caution">
    <text evidence="1">The sequence shown here is derived from an EMBL/GenBank/DDBJ whole genome shotgun (WGS) entry which is preliminary data.</text>
</comment>
<dbReference type="PANTHER" id="PTHR21485">
    <property type="entry name" value="HAD SUPERFAMILY MEMBERS CMAS AND KDSC"/>
    <property type="match status" value="1"/>
</dbReference>
<dbReference type="CDD" id="cd02513">
    <property type="entry name" value="CMP-NeuAc_Synthase"/>
    <property type="match status" value="1"/>
</dbReference>
<keyword evidence="1" id="KW-0548">Nucleotidyltransferase</keyword>
<dbReference type="Proteomes" id="UP001597032">
    <property type="component" value="Unassembled WGS sequence"/>
</dbReference>
<evidence type="ECO:0000313" key="2">
    <source>
        <dbReference type="Proteomes" id="UP001597032"/>
    </source>
</evidence>
<proteinExistence type="predicted"/>
<accession>A0ABW2ZAY2</accession>
<dbReference type="GO" id="GO:0016779">
    <property type="term" value="F:nucleotidyltransferase activity"/>
    <property type="evidence" value="ECO:0007669"/>
    <property type="project" value="UniProtKB-KW"/>
</dbReference>